<feature type="region of interest" description="Disordered" evidence="4">
    <location>
        <begin position="580"/>
        <end position="606"/>
    </location>
</feature>
<evidence type="ECO:0000259" key="7">
    <source>
        <dbReference type="PROSITE" id="PS51877"/>
    </source>
</evidence>
<dbReference type="PROSITE" id="PS51877">
    <property type="entry name" value="HAV_P29_PRO"/>
    <property type="match status" value="1"/>
</dbReference>
<keyword evidence="3" id="KW-0548">Nucleotidyltransferase</keyword>
<reference evidence="8" key="1">
    <citation type="submission" date="2022-05" db="EMBL/GenBank/DDBJ databases">
        <authorList>
            <person name="Cao W."/>
            <person name="Jia N."/>
            <person name="Lam T.T.-Y."/>
            <person name="Ni X."/>
            <person name="Liu J."/>
        </authorList>
    </citation>
    <scope>NUCLEOTIDE SEQUENCE</scope>
    <source>
        <strain evidence="8">TIGMIC 1</strain>
    </source>
</reference>
<dbReference type="InterPro" id="IPR021912">
    <property type="entry name" value="DUF3525"/>
</dbReference>
<evidence type="ECO:0000259" key="6">
    <source>
        <dbReference type="PROSITE" id="PS51192"/>
    </source>
</evidence>
<evidence type="ECO:0000256" key="1">
    <source>
        <dbReference type="ARBA" id="ARBA00022484"/>
    </source>
</evidence>
<dbReference type="SUPFAM" id="SSF52540">
    <property type="entry name" value="P-loop containing nucleoside triphosphate hydrolases"/>
    <property type="match status" value="1"/>
</dbReference>
<name>A0A9E8AAB1_9VIRU</name>
<evidence type="ECO:0000256" key="3">
    <source>
        <dbReference type="ARBA" id="ARBA00022695"/>
    </source>
</evidence>
<dbReference type="SMART" id="SM00487">
    <property type="entry name" value="DEXDc"/>
    <property type="match status" value="1"/>
</dbReference>
<evidence type="ECO:0000313" key="8">
    <source>
        <dbReference type="EMBL" id="UYL95331.1"/>
    </source>
</evidence>
<evidence type="ECO:0000256" key="2">
    <source>
        <dbReference type="ARBA" id="ARBA00022679"/>
    </source>
</evidence>
<sequence>MPRILKITSEDLSSSTVSEAVSSRVRPALIGRYPLSVERQVQDRDFQSTCKCQCHIEPPVFQRHPERRKFLEGQLPRHGPMSLRHKKETKGCSLSDNERKRNFEFKVRLLTTTPAEPSWVSGKVPAEFKEFESPQCAPLDAFKLSYCYQDVVLSTMRWKGAQVLGPECLATCFRLFFNVGGMASFRYRDLVESEPGFYHIRVRPGSKGSCSDAGKDFARQLDELILRDPSARIGLLVMRYGGFTAWNEPTVTQTAEPRKQTVVTWPTFKSRPELTAQSPDRIEHPMPVLKNGEGLNTEGTRPVEQKASERKKTRIVREPFAHARPTSFVFPVSGNRFDPIRSIITSDEESIGTWDDWAASRPVRPKPKRIGVNNEAVQSSKERYRAWMVSCINRKRYFGLYKAKGHHHWLKGGNKCLKIVDGRMVTMPSPETLEGITLELCAFFSSMQSVSLLDYLHAAYWYKENRFCPARGFIVNWHNGDVSISRAKGHGISWRLSGEEFMRMGDDDLTVYHPEPRSVEQGSRRRRATVSVEFVNARHSLAFTDLGSPIDNVMVTSPTPTSPLVQNLHSIARNSAEADVELNPGPERGRSHSPSPATGTIRSRSKSVADAARKLMGTAAKTPADIAAKLFGYGGTHDVEVAPQCDNWLYKSYQIHHRIGSFPSNKRWILYEPCWSDRKTLLNTCQRSLDSLFFASRTFSVSHVAEVMNTVNTFMQKTPLSEGFDFRSVSALAHLVKTKFDCPQDGRGYAIELNSLSNHFVLHETDNPSPDLVNRLVWTINDSYILHGGSQPDDCYNGVSFHQFLSSDEHDLWKKTGRPVSLDGAITPRDQEFLDTYTGRPGNYLHENLDLVLSFLREQYAPRQGPYGHVTVRHMVPHNLFHSVRLLKDLHKLCCPEIDSGHSYDLIIDAASNQVEYHIQNSANGESVFNFSIKHRGTIVNVCHAGQPRKFDYKKLAWEDATKYSRFHERQAEFLRQYQEGELTPLYSEEDFLEVLKDESWASFQFGHFYRNFYYFYFLVYYFFASYFMILNYHLRPDVPEYGSGPHPDDDRPNEECLHIGMYGTQGDITPIHYFTNLARHYGVPVKEKVHNKMDNNDLESLREGDFIKFMPKQLHMVAAGEFGFRKVFLPHIEIDPKIGESYCLNPSSRFVNDTKFVDDWNKVALLNILPAIFATLTTKVVDHTWRIGAIADCQLPRSCNGKDLLKRKTNLGINKVGWISGSASIEVIPSHIRNSFPEIPRGDHNEIFRNYEQIYSHGGAGTVQTTIACGATPVVCDPTLDRDYHRQLTPNDFKQPTIGPFMGWLVWSGFQVDAPFLIKTIWLMSFFWSVKFRFVKNALYNLIKLTVMVFYFKSHWTTFLILLFAIPSIVWRVVHRTTPVTQIGKTIFWGIWNFPLFCLVDSKFRAVVLLYCSTQVLKRLLYDYANGVDRRTELVYEPVERQGVSFPFPFGHWSVRDKQSGLVYEGAFTTATQTIGSPFKFRATHRELRTGAKTFPALFNVADLDRDTKLEFESKPYGAHHNCTTVIAKHACKQSFIWAIFMITTCGVVFLALSPPQFLRAILRFCFPKTKIEETPFYLKLGFAAGIENIPFELEETGTSAIPFLEGDPAHTPPDTNWSDPESFDALVNELAVIQVACQNTGVKTLTKEDFEEATQRTLLNEIEKVPISVDKLLEYGPIPPYVKHTWAQIVDGLHHCISFVSNSQFISTFIAWLRTITNNVVEFLMPILEALSYIANLSLGVSGDIFYNIFVQVCHLMDYCWGLEASNRVKTAWGLTGLHRTGMLGVKARLAANIAYSEFVGRTDFESDFNKLVNEGKELAKKYHAIKRSNLGGPQRRPVGYGKPLMSKQEANLLGFQPGEYATDDEYQRRIDSYLKQGTQQGADGVFLADKMDHLIAKSQHRYEPTHPVLNTDERAFARSIAEALFNKYPHVFADCDILPPRAVHNYIKAKYSPGTPFIKPGGFKSRQAMFDAGYDKVMQRRAEEKMLNGTYDCQFYHAFVKSQVVDIKKCLPFEEGGANKDVRTVVSQDLFSYYQDQCIQIERNKRINWDSYGAGIGMPLNQSMEKIFSRMAERQRERGGRYIELDANAFDSFCKPFLFEVSANLWDLGFKDHPSGNGRNISSIVRASYDARQNGWIIGITEKEHNNLCIAIPDHDTRKQIEGANIKNLMPLAELIDYSKFNIMSNSQKEKYIANLELPPNKTILTWDPKLRPNKANWMGIYRYGDTSDVASQFFANHTLTYEPGDFAGLKEDIRRVATSNYRLLSNVHPKNSGGSTGGSDTSNINTVMFKAGVIAAWCDTVGRQPHEFFEYNDLANTSDDTIWQSGGEHGLNTVQDIEKFKVNCARYGINLKMSTTKAITDVEYLSKFVRTPTPTDSAALKLWRTQKIKAINHSNKQRGLPIAKTIPELNNPKLLVVQNPTAILHRRTAFRYYQSSFNKWRYTSIERGSGHAYNTAFLPELYEQFALEWVDDVNALLDHHKIHRKFALRNGQFGLQEVKQIDPRAGQQALSPRQVAFLQWLKGNMFPTYYKVIDVHMDVKKIDPEQHAKFLRKLNKGWRGYEQIAREGVDWLFQCTNSIPDEWSKKFQPGIEMLYAEQPFYTKNKIVEQFVYLKLLEESPEEEITFGDFSTRLQESPYGGACDPYHFWEQMQDKTFKQQVHETEIFKIQGLVFCVSALYMLTTAAETVLLSIPFFGTFYKLFLWSFIGLNKIYGILNTMYWHSTGKSSREISRIMPRDPYITAKQFCVFVTDFLPDLAGYLMLGPILLFNMLPPLLESIGKTWYVAGKVKRVDTPNTSTAENPWAAYADEYVDKLRTSPTRRSYVAAKTATGKSTMFIAALWAARNRKGIRKIWLIEPRKVLRDETVIPFGIPSQKLKKGITISKSTDIYICTYGHLQSRLSDIDCERDIVLFDEFHEEQGEMILGLHTVKAFIFLLSATPIDVKSLRGSTFLAPNIDRRFPITVHKMPDGMSVPDMYQEAKNRYPEKMDRILVIVPTMKQVQKTIAALTYLGAGEIHAVTRRDRKVPKTGIMVSTPYVQTGLDIKPPPKLLIDSGKDVVFDKGRFVAPLPWTDKDTNNQRIGRTGRLEAGVVFQPESAGSGAKVKQYPSPNLFMHEVVADHFKVPRLTPLTNPVLPELPFMRLNTSKLSSLQAQKSVTFIHALSLHGVRQVEWKSFYTRKLEKKGLGEDNEWLDRIYNHWKWSHVPLTDWDTALYHLSQENVVQYSILNNTRWSLPLSPINGQWQELELTPTERMSYERITEEQDKSKHVEIQKQLNKFRSHLLREAQLLSPDHYNRAAAALA</sequence>
<dbReference type="Pfam" id="PF01830">
    <property type="entry name" value="Peptidase_C7"/>
    <property type="match status" value="1"/>
</dbReference>
<dbReference type="GO" id="GO:0006508">
    <property type="term" value="P:proteolysis"/>
    <property type="evidence" value="ECO:0007669"/>
    <property type="project" value="InterPro"/>
</dbReference>
<keyword evidence="1" id="KW-0696">RNA-directed RNA polymerase</keyword>
<feature type="domain" description="Helicase ATP-binding" evidence="6">
    <location>
        <begin position="2818"/>
        <end position="2963"/>
    </location>
</feature>
<proteinExistence type="predicted"/>
<organism evidence="8">
    <name type="scientific">Chuzhou tick virus 1</name>
    <dbReference type="NCBI Taxonomy" id="2972182"/>
    <lineage>
        <taxon>Viruses</taxon>
        <taxon>Riboviria</taxon>
        <taxon>Orthornavirae</taxon>
        <taxon>Pisuviricota</taxon>
        <taxon>Duplopiviricetes</taxon>
        <taxon>Durnavirales</taxon>
        <taxon>Hypoviridae</taxon>
    </lineage>
</organism>
<dbReference type="InterPro" id="IPR002704">
    <property type="entry name" value="Peptidase_C7_dom"/>
</dbReference>
<dbReference type="SUPFAM" id="SSF56672">
    <property type="entry name" value="DNA/RNA polymerases"/>
    <property type="match status" value="1"/>
</dbReference>
<feature type="compositionally biased region" description="Polar residues" evidence="4">
    <location>
        <begin position="592"/>
        <end position="602"/>
    </location>
</feature>
<feature type="transmembrane region" description="Helical" evidence="5">
    <location>
        <begin position="1014"/>
        <end position="1035"/>
    </location>
</feature>
<dbReference type="GO" id="GO:0005524">
    <property type="term" value="F:ATP binding"/>
    <property type="evidence" value="ECO:0007669"/>
    <property type="project" value="InterPro"/>
</dbReference>
<keyword evidence="5" id="KW-0812">Transmembrane</keyword>
<dbReference type="PROSITE" id="PS51192">
    <property type="entry name" value="HELICASE_ATP_BIND_1"/>
    <property type="match status" value="1"/>
</dbReference>
<feature type="compositionally biased region" description="Basic and acidic residues" evidence="4">
    <location>
        <begin position="301"/>
        <end position="311"/>
    </location>
</feature>
<dbReference type="Pfam" id="PF12039">
    <property type="entry name" value="DUF3525"/>
    <property type="match status" value="2"/>
</dbReference>
<keyword evidence="2" id="KW-0808">Transferase</keyword>
<keyword evidence="5" id="KW-0472">Membrane</keyword>
<dbReference type="GO" id="GO:0003677">
    <property type="term" value="F:DNA binding"/>
    <property type="evidence" value="ECO:0007669"/>
    <property type="project" value="InterPro"/>
</dbReference>
<feature type="domain" description="Peptidase C7" evidence="7">
    <location>
        <begin position="1"/>
        <end position="234"/>
    </location>
</feature>
<keyword evidence="5" id="KW-1133">Transmembrane helix</keyword>
<dbReference type="InterPro" id="IPR043502">
    <property type="entry name" value="DNA/RNA_pol_sf"/>
</dbReference>
<dbReference type="GO" id="GO:0004197">
    <property type="term" value="F:cysteine-type endopeptidase activity"/>
    <property type="evidence" value="ECO:0007669"/>
    <property type="project" value="InterPro"/>
</dbReference>
<dbReference type="Pfam" id="PF04851">
    <property type="entry name" value="ResIII"/>
    <property type="match status" value="1"/>
</dbReference>
<dbReference type="Gene3D" id="3.40.50.300">
    <property type="entry name" value="P-loop containing nucleotide triphosphate hydrolases"/>
    <property type="match status" value="2"/>
</dbReference>
<dbReference type="GO" id="GO:0003968">
    <property type="term" value="F:RNA-directed RNA polymerase activity"/>
    <property type="evidence" value="ECO:0007669"/>
    <property type="project" value="UniProtKB-KW"/>
</dbReference>
<feature type="region of interest" description="Disordered" evidence="4">
    <location>
        <begin position="283"/>
        <end position="311"/>
    </location>
</feature>
<feature type="transmembrane region" description="Helical" evidence="5">
    <location>
        <begin position="1356"/>
        <end position="1375"/>
    </location>
</feature>
<dbReference type="InterPro" id="IPR014001">
    <property type="entry name" value="Helicase_ATP-bd"/>
</dbReference>
<dbReference type="InterPro" id="IPR027417">
    <property type="entry name" value="P-loop_NTPase"/>
</dbReference>
<dbReference type="InterPro" id="IPR006935">
    <property type="entry name" value="Helicase/UvrB_N"/>
</dbReference>
<evidence type="ECO:0000256" key="4">
    <source>
        <dbReference type="SAM" id="MobiDB-lite"/>
    </source>
</evidence>
<accession>A0A9E8AAB1</accession>
<feature type="transmembrane region" description="Helical" evidence="5">
    <location>
        <begin position="1537"/>
        <end position="1555"/>
    </location>
</feature>
<protein>
    <submittedName>
        <fullName evidence="8">Polyprotein</fullName>
    </submittedName>
</protein>
<dbReference type="EMBL" id="ON746395">
    <property type="protein sequence ID" value="UYL95331.1"/>
    <property type="molecule type" value="Genomic_RNA"/>
</dbReference>
<evidence type="ECO:0000256" key="5">
    <source>
        <dbReference type="SAM" id="Phobius"/>
    </source>
</evidence>